<dbReference type="Gene3D" id="3.50.50.100">
    <property type="match status" value="1"/>
</dbReference>
<keyword evidence="7" id="KW-1185">Reference proteome</keyword>
<dbReference type="AlphaFoldDB" id="A0A8H7BPA9"/>
<dbReference type="SUPFAM" id="SSF51905">
    <property type="entry name" value="FAD/NAD(P)-binding domain"/>
    <property type="match status" value="1"/>
</dbReference>
<feature type="non-terminal residue" evidence="6">
    <location>
        <position position="1"/>
    </location>
</feature>
<organism evidence="6 7">
    <name type="scientific">Apophysomyces ossiformis</name>
    <dbReference type="NCBI Taxonomy" id="679940"/>
    <lineage>
        <taxon>Eukaryota</taxon>
        <taxon>Fungi</taxon>
        <taxon>Fungi incertae sedis</taxon>
        <taxon>Mucoromycota</taxon>
        <taxon>Mucoromycotina</taxon>
        <taxon>Mucoromycetes</taxon>
        <taxon>Mucorales</taxon>
        <taxon>Mucorineae</taxon>
        <taxon>Mucoraceae</taxon>
        <taxon>Apophysomyces</taxon>
    </lineage>
</organism>
<evidence type="ECO:0000256" key="4">
    <source>
        <dbReference type="ARBA" id="ARBA00023002"/>
    </source>
</evidence>
<evidence type="ECO:0000256" key="1">
    <source>
        <dbReference type="ARBA" id="ARBA00006442"/>
    </source>
</evidence>
<protein>
    <submittedName>
        <fullName evidence="6">Apoptosis-inducing factor 2</fullName>
    </submittedName>
</protein>
<dbReference type="GO" id="GO:0005737">
    <property type="term" value="C:cytoplasm"/>
    <property type="evidence" value="ECO:0007669"/>
    <property type="project" value="TreeGrafter"/>
</dbReference>
<evidence type="ECO:0000256" key="3">
    <source>
        <dbReference type="ARBA" id="ARBA00022827"/>
    </source>
</evidence>
<sequence>VILHDGREIAYGYCVICTGSSYKVPWKVSCESITSLEERFEYLQSQRELYKQAKNILCIGAGAVGVEVASEICSRDPSKRVTLINSGSVALASAPGNLGASAQIILSNIPSLSLISNELALSNDGKHYQTNKSKTVITADLVYQCVGITPNTEFLHQTHPQWLNEKKFIKVDNFLKASDEVFAIGDVNGSDDPKMFFNAHMQAVHTARNIQRILKGHKPIPYKGSRPAMVVSLGPNHAVGYVAGISLTGWPFNRRQGSKLASISKGMIERITMDDLYLEKPTNRVLYYTHEKGQLIPQILAKICLP</sequence>
<dbReference type="Pfam" id="PF07992">
    <property type="entry name" value="Pyr_redox_2"/>
    <property type="match status" value="1"/>
</dbReference>
<evidence type="ECO:0000313" key="7">
    <source>
        <dbReference type="Proteomes" id="UP000605846"/>
    </source>
</evidence>
<keyword evidence="4" id="KW-0560">Oxidoreductase</keyword>
<dbReference type="PANTHER" id="PTHR43735">
    <property type="entry name" value="APOPTOSIS-INDUCING FACTOR 1"/>
    <property type="match status" value="1"/>
</dbReference>
<evidence type="ECO:0000256" key="2">
    <source>
        <dbReference type="ARBA" id="ARBA00022630"/>
    </source>
</evidence>
<accession>A0A8H7BPA9</accession>
<keyword evidence="3" id="KW-0274">FAD</keyword>
<reference evidence="6" key="1">
    <citation type="submission" date="2020-01" db="EMBL/GenBank/DDBJ databases">
        <title>Genome Sequencing of Three Apophysomyces-Like Fungal Strains Confirms a Novel Fungal Genus in the Mucoromycota with divergent Burkholderia-like Endosymbiotic Bacteria.</title>
        <authorList>
            <person name="Stajich J.E."/>
            <person name="Macias A.M."/>
            <person name="Carter-House D."/>
            <person name="Lovett B."/>
            <person name="Kasson L.R."/>
            <person name="Berry K."/>
            <person name="Grigoriev I."/>
            <person name="Chang Y."/>
            <person name="Spatafora J."/>
            <person name="Kasson M.T."/>
        </authorList>
    </citation>
    <scope>NUCLEOTIDE SEQUENCE</scope>
    <source>
        <strain evidence="6">NRRL A-21654</strain>
    </source>
</reference>
<dbReference type="PRINTS" id="PR00411">
    <property type="entry name" value="PNDRDTASEI"/>
</dbReference>
<gene>
    <name evidence="6" type="primary">AIFM2</name>
    <name evidence="6" type="ORF">EC973_001985</name>
</gene>
<evidence type="ECO:0000259" key="5">
    <source>
        <dbReference type="Pfam" id="PF07992"/>
    </source>
</evidence>
<feature type="domain" description="FAD/NAD(P)-binding" evidence="5">
    <location>
        <begin position="5"/>
        <end position="203"/>
    </location>
</feature>
<dbReference type="Proteomes" id="UP000605846">
    <property type="component" value="Unassembled WGS sequence"/>
</dbReference>
<dbReference type="GO" id="GO:0004174">
    <property type="term" value="F:electron-transferring-flavoprotein dehydrogenase activity"/>
    <property type="evidence" value="ECO:0007669"/>
    <property type="project" value="TreeGrafter"/>
</dbReference>
<dbReference type="GO" id="GO:0050660">
    <property type="term" value="F:flavin adenine dinucleotide binding"/>
    <property type="evidence" value="ECO:0007669"/>
    <property type="project" value="TreeGrafter"/>
</dbReference>
<dbReference type="OrthoDB" id="202203at2759"/>
<keyword evidence="2" id="KW-0285">Flavoprotein</keyword>
<dbReference type="PRINTS" id="PR00368">
    <property type="entry name" value="FADPNR"/>
</dbReference>
<dbReference type="InterPro" id="IPR023753">
    <property type="entry name" value="FAD/NAD-binding_dom"/>
</dbReference>
<dbReference type="InterPro" id="IPR036188">
    <property type="entry name" value="FAD/NAD-bd_sf"/>
</dbReference>
<dbReference type="PANTHER" id="PTHR43735:SF3">
    <property type="entry name" value="FERROPTOSIS SUPPRESSOR PROTEIN 1"/>
    <property type="match status" value="1"/>
</dbReference>
<comment type="similarity">
    <text evidence="1">Belongs to the FAD-dependent oxidoreductase family.</text>
</comment>
<evidence type="ECO:0000313" key="6">
    <source>
        <dbReference type="EMBL" id="KAF7723474.1"/>
    </source>
</evidence>
<comment type="caution">
    <text evidence="6">The sequence shown here is derived from an EMBL/GenBank/DDBJ whole genome shotgun (WGS) entry which is preliminary data.</text>
</comment>
<proteinExistence type="inferred from homology"/>
<name>A0A8H7BPA9_9FUNG</name>
<dbReference type="EMBL" id="JABAYA010000150">
    <property type="protein sequence ID" value="KAF7723474.1"/>
    <property type="molecule type" value="Genomic_DNA"/>
</dbReference>